<dbReference type="Proteomes" id="UP000028524">
    <property type="component" value="Unassembled WGS sequence"/>
</dbReference>
<dbReference type="Pfam" id="PF00732">
    <property type="entry name" value="GMC_oxred_N"/>
    <property type="match status" value="1"/>
</dbReference>
<dbReference type="SUPFAM" id="SSF51905">
    <property type="entry name" value="FAD/NAD(P)-binding domain"/>
    <property type="match status" value="1"/>
</dbReference>
<dbReference type="OMA" id="ASCTARM"/>
<organism evidence="6 7">
    <name type="scientific">Stachybotrys chlorohalonatus (strain IBT 40285)</name>
    <dbReference type="NCBI Taxonomy" id="1283841"/>
    <lineage>
        <taxon>Eukaryota</taxon>
        <taxon>Fungi</taxon>
        <taxon>Dikarya</taxon>
        <taxon>Ascomycota</taxon>
        <taxon>Pezizomycotina</taxon>
        <taxon>Sordariomycetes</taxon>
        <taxon>Hypocreomycetidae</taxon>
        <taxon>Hypocreales</taxon>
        <taxon>Stachybotryaceae</taxon>
        <taxon>Stachybotrys</taxon>
    </lineage>
</organism>
<dbReference type="PIRSF" id="PIRSF000137">
    <property type="entry name" value="Alcohol_oxidase"/>
    <property type="match status" value="1"/>
</dbReference>
<dbReference type="InterPro" id="IPR036188">
    <property type="entry name" value="FAD/NAD-bd_sf"/>
</dbReference>
<proteinExistence type="inferred from homology"/>
<dbReference type="SUPFAM" id="SSF54373">
    <property type="entry name" value="FAD-linked reductases, C-terminal domain"/>
    <property type="match status" value="1"/>
</dbReference>
<dbReference type="PANTHER" id="PTHR11552:SF138">
    <property type="entry name" value="DEHYDROGENASE PKFF-RELATED"/>
    <property type="match status" value="1"/>
</dbReference>
<dbReference type="Gene3D" id="3.50.50.60">
    <property type="entry name" value="FAD/NAD(P)-binding domain"/>
    <property type="match status" value="1"/>
</dbReference>
<dbReference type="InParanoid" id="A0A084QZ82"/>
<dbReference type="InterPro" id="IPR000172">
    <property type="entry name" value="GMC_OxRdtase_N"/>
</dbReference>
<evidence type="ECO:0000313" key="7">
    <source>
        <dbReference type="Proteomes" id="UP000028524"/>
    </source>
</evidence>
<evidence type="ECO:0000313" key="6">
    <source>
        <dbReference type="EMBL" id="KFA69267.1"/>
    </source>
</evidence>
<dbReference type="Pfam" id="PF05199">
    <property type="entry name" value="GMC_oxred_C"/>
    <property type="match status" value="1"/>
</dbReference>
<evidence type="ECO:0000256" key="3">
    <source>
        <dbReference type="RuleBase" id="RU003968"/>
    </source>
</evidence>
<evidence type="ECO:0000259" key="4">
    <source>
        <dbReference type="PROSITE" id="PS00623"/>
    </source>
</evidence>
<feature type="domain" description="Glucose-methanol-choline oxidoreductase N-terminal" evidence="5">
    <location>
        <begin position="335"/>
        <end position="349"/>
    </location>
</feature>
<accession>A0A084QZ82</accession>
<dbReference type="EMBL" id="KL659586">
    <property type="protein sequence ID" value="KFA69267.1"/>
    <property type="molecule type" value="Genomic_DNA"/>
</dbReference>
<keyword evidence="7" id="KW-1185">Reference proteome</keyword>
<dbReference type="GO" id="GO:0050660">
    <property type="term" value="F:flavin adenine dinucleotide binding"/>
    <property type="evidence" value="ECO:0007669"/>
    <property type="project" value="InterPro"/>
</dbReference>
<feature type="domain" description="Glucose-methanol-choline oxidoreductase N-terminal" evidence="4">
    <location>
        <begin position="139"/>
        <end position="162"/>
    </location>
</feature>
<name>A0A084QZ82_STAC4</name>
<dbReference type="InterPro" id="IPR007867">
    <property type="entry name" value="GMC_OxRtase_C"/>
</dbReference>
<evidence type="ECO:0000256" key="1">
    <source>
        <dbReference type="ARBA" id="ARBA00010790"/>
    </source>
</evidence>
<evidence type="ECO:0000256" key="2">
    <source>
        <dbReference type="ARBA" id="ARBA00023180"/>
    </source>
</evidence>
<dbReference type="AlphaFoldDB" id="A0A084QZ82"/>
<keyword evidence="3" id="KW-0285">Flavoprotein</keyword>
<dbReference type="PROSITE" id="PS00624">
    <property type="entry name" value="GMC_OXRED_2"/>
    <property type="match status" value="1"/>
</dbReference>
<keyword evidence="3" id="KW-0274">FAD</keyword>
<gene>
    <name evidence="6" type="ORF">S40285_08818</name>
</gene>
<dbReference type="OrthoDB" id="269227at2759"/>
<dbReference type="HOGENOM" id="CLU_002865_6_3_1"/>
<keyword evidence="2" id="KW-0325">Glycoprotein</keyword>
<dbReference type="InterPro" id="IPR012132">
    <property type="entry name" value="GMC_OxRdtase"/>
</dbReference>
<dbReference type="STRING" id="1283841.A0A084QZ82"/>
<dbReference type="Gene3D" id="3.30.560.10">
    <property type="entry name" value="Glucose Oxidase, domain 3"/>
    <property type="match status" value="1"/>
</dbReference>
<reference evidence="6 7" key="1">
    <citation type="journal article" date="2014" name="BMC Genomics">
        <title>Comparative genome sequencing reveals chemotype-specific gene clusters in the toxigenic black mold Stachybotrys.</title>
        <authorList>
            <person name="Semeiks J."/>
            <person name="Borek D."/>
            <person name="Otwinowski Z."/>
            <person name="Grishin N.V."/>
        </authorList>
    </citation>
    <scope>NUCLEOTIDE SEQUENCE [LARGE SCALE GENOMIC DNA]</scope>
    <source>
        <strain evidence="6 7">IBT 40285</strain>
    </source>
</reference>
<dbReference type="PANTHER" id="PTHR11552">
    <property type="entry name" value="GLUCOSE-METHANOL-CHOLINE GMC OXIDOREDUCTASE"/>
    <property type="match status" value="1"/>
</dbReference>
<dbReference type="GO" id="GO:0016614">
    <property type="term" value="F:oxidoreductase activity, acting on CH-OH group of donors"/>
    <property type="evidence" value="ECO:0007669"/>
    <property type="project" value="InterPro"/>
</dbReference>
<comment type="similarity">
    <text evidence="1 3">Belongs to the GMC oxidoreductase family.</text>
</comment>
<dbReference type="PROSITE" id="PS00623">
    <property type="entry name" value="GMC_OXRED_1"/>
    <property type="match status" value="1"/>
</dbReference>
<dbReference type="GO" id="GO:0044550">
    <property type="term" value="P:secondary metabolite biosynthetic process"/>
    <property type="evidence" value="ECO:0007669"/>
    <property type="project" value="TreeGrafter"/>
</dbReference>
<evidence type="ECO:0000259" key="5">
    <source>
        <dbReference type="PROSITE" id="PS00624"/>
    </source>
</evidence>
<sequence length="606" mass="65272">MRFLALLFISSASALPFEVSAAESLISSIWTSLEGLIQTSIGGLQGVLQLRQEYDVVVVGGGTAGNTIAYRLAEAGHSVAVIEAGGSYEVGKPIVGVAPAGGIIGMGANPLDVIPTVDYGLITVPQAGAAGRRIHYAQGRCLGGSSALNFMIYHRPNRGALDAWAEAVGDESYSFDQFLPYFQKSVTFTPPNMSARPANTTPSYVESDFNPPSSTSPIQVTYPNWSFAWSTWAAKGFEMLGMSLTDQFNQGVLNGYHLTQTTINPQRQTRSTSAEFIYAARESASIRSRLTVYLGTRANKILFNENKKATGVEVAGLGLLRHTITARKQVILSAGAIHSPQLLMLSGIGPARHLTEHGIRVLADRPGVGQNMSDHALFGPTYEVTMDSLSGVITNPLRLAQAVAEYGLSHTGPLTNNVADFVAWERMPTSANLSRSTWDELLAFPEDWPHLEYFAAPSHIGTFDIPWLDQPRDGRNYAAIIGALAAPLSRGNVSLASSLPQVSPLVNPNWLTHPGDVEVAVAMYRRIRDIFNTEAVRSIRATGLEYWPGVNVETDQEILSNIRTSVMSVLHASCTARMGRRDDPTAVTDSSARVIGVEGLRVVDAS</sequence>
<protein>
    <recommendedName>
        <fullName evidence="4 5">Glucose-methanol-choline oxidoreductase N-terminal domain-containing protein</fullName>
    </recommendedName>
</protein>